<evidence type="ECO:0000313" key="2">
    <source>
        <dbReference type="Proteomes" id="UP000271889"/>
    </source>
</evidence>
<dbReference type="EMBL" id="UYRV01023904">
    <property type="protein sequence ID" value="VDK74487.1"/>
    <property type="molecule type" value="Genomic_DNA"/>
</dbReference>
<accession>A0A3P6SQ21</accession>
<protein>
    <submittedName>
        <fullName evidence="1">Uncharacterized protein</fullName>
    </submittedName>
</protein>
<evidence type="ECO:0000313" key="1">
    <source>
        <dbReference type="EMBL" id="VDK74487.1"/>
    </source>
</evidence>
<dbReference type="Proteomes" id="UP000271889">
    <property type="component" value="Unassembled WGS sequence"/>
</dbReference>
<gene>
    <name evidence="1" type="ORF">CGOC_LOCUS7043</name>
</gene>
<proteinExistence type="predicted"/>
<dbReference type="AlphaFoldDB" id="A0A3P6SQ21"/>
<organism evidence="1 2">
    <name type="scientific">Cylicostephanus goldi</name>
    <name type="common">Nematode worm</name>
    <dbReference type="NCBI Taxonomy" id="71465"/>
    <lineage>
        <taxon>Eukaryota</taxon>
        <taxon>Metazoa</taxon>
        <taxon>Ecdysozoa</taxon>
        <taxon>Nematoda</taxon>
        <taxon>Chromadorea</taxon>
        <taxon>Rhabditida</taxon>
        <taxon>Rhabditina</taxon>
        <taxon>Rhabditomorpha</taxon>
        <taxon>Strongyloidea</taxon>
        <taxon>Strongylidae</taxon>
        <taxon>Cylicostephanus</taxon>
    </lineage>
</organism>
<keyword evidence="2" id="KW-1185">Reference proteome</keyword>
<reference evidence="1 2" key="1">
    <citation type="submission" date="2018-11" db="EMBL/GenBank/DDBJ databases">
        <authorList>
            <consortium name="Pathogen Informatics"/>
        </authorList>
    </citation>
    <scope>NUCLEOTIDE SEQUENCE [LARGE SCALE GENOMIC DNA]</scope>
</reference>
<name>A0A3P6SQ21_CYLGO</name>
<sequence>MEVPLFSLFQPRMPMFLRIIQSSIAMSRVSIPLG</sequence>